<keyword evidence="3" id="KW-1185">Reference proteome</keyword>
<evidence type="ECO:0000256" key="1">
    <source>
        <dbReference type="SAM" id="MobiDB-lite"/>
    </source>
</evidence>
<comment type="caution">
    <text evidence="2">The sequence shown here is derived from an EMBL/GenBank/DDBJ whole genome shotgun (WGS) entry which is preliminary data.</text>
</comment>
<sequence>MWLLDIMTADSAPLPVRTPQTALSPTMIAMPTHAARGRPLSARKNSSQVLEPRCQVARPRVPVSVTAPKTRADETATVARTTQVSRRGNGNGAVFTMTIAP</sequence>
<reference evidence="3" key="1">
    <citation type="journal article" date="2019" name="Int. J. Syst. Evol. Microbiol.">
        <title>The Global Catalogue of Microorganisms (GCM) 10K type strain sequencing project: providing services to taxonomists for standard genome sequencing and annotation.</title>
        <authorList>
            <consortium name="The Broad Institute Genomics Platform"/>
            <consortium name="The Broad Institute Genome Sequencing Center for Infectious Disease"/>
            <person name="Wu L."/>
            <person name="Ma J."/>
        </authorList>
    </citation>
    <scope>NUCLEOTIDE SEQUENCE [LARGE SCALE GENOMIC DNA]</scope>
    <source>
        <strain evidence="3">NBRC 112299</strain>
    </source>
</reference>
<feature type="compositionally biased region" description="Polar residues" evidence="1">
    <location>
        <begin position="78"/>
        <end position="88"/>
    </location>
</feature>
<proteinExistence type="predicted"/>
<dbReference type="EMBL" id="BSUN01000001">
    <property type="protein sequence ID" value="GMA35470.1"/>
    <property type="molecule type" value="Genomic_DNA"/>
</dbReference>
<evidence type="ECO:0000313" key="3">
    <source>
        <dbReference type="Proteomes" id="UP001157125"/>
    </source>
</evidence>
<gene>
    <name evidence="2" type="ORF">GCM10025876_16740</name>
</gene>
<accession>A0ABQ6ICF7</accession>
<dbReference type="Proteomes" id="UP001157125">
    <property type="component" value="Unassembled WGS sequence"/>
</dbReference>
<organism evidence="2 3">
    <name type="scientific">Demequina litorisediminis</name>
    <dbReference type="NCBI Taxonomy" id="1849022"/>
    <lineage>
        <taxon>Bacteria</taxon>
        <taxon>Bacillati</taxon>
        <taxon>Actinomycetota</taxon>
        <taxon>Actinomycetes</taxon>
        <taxon>Micrococcales</taxon>
        <taxon>Demequinaceae</taxon>
        <taxon>Demequina</taxon>
    </lineage>
</organism>
<evidence type="ECO:0000313" key="2">
    <source>
        <dbReference type="EMBL" id="GMA35470.1"/>
    </source>
</evidence>
<protein>
    <submittedName>
        <fullName evidence="2">Uncharacterized protein</fullName>
    </submittedName>
</protein>
<name>A0ABQ6ICF7_9MICO</name>
<feature type="region of interest" description="Disordered" evidence="1">
    <location>
        <begin position="71"/>
        <end position="101"/>
    </location>
</feature>